<dbReference type="InterPro" id="IPR045741">
    <property type="entry name" value="PorV"/>
</dbReference>
<dbReference type="NCBIfam" id="NF033710">
    <property type="entry name" value="T9SS_OM_PorV"/>
    <property type="match status" value="1"/>
</dbReference>
<evidence type="ECO:0000259" key="2">
    <source>
        <dbReference type="Pfam" id="PF19572"/>
    </source>
</evidence>
<name>A0ABR7KTR3_9SPHI</name>
<dbReference type="Proteomes" id="UP000652755">
    <property type="component" value="Unassembled WGS sequence"/>
</dbReference>
<organism evidence="3 4">
    <name type="scientific">Pedobacter fastidiosus</name>
    <dbReference type="NCBI Taxonomy" id="2765361"/>
    <lineage>
        <taxon>Bacteria</taxon>
        <taxon>Pseudomonadati</taxon>
        <taxon>Bacteroidota</taxon>
        <taxon>Sphingobacteriia</taxon>
        <taxon>Sphingobacteriales</taxon>
        <taxon>Sphingobacteriaceae</taxon>
        <taxon>Pedobacter</taxon>
    </lineage>
</organism>
<dbReference type="RefSeq" id="WP_187071780.1">
    <property type="nucleotide sequence ID" value="NZ_JACRYL010000010.1"/>
</dbReference>
<protein>
    <submittedName>
        <fullName evidence="3">Type IX secretion system outer membrane channel protein PorV</fullName>
    </submittedName>
</protein>
<feature type="chain" id="PRO_5046618926" evidence="1">
    <location>
        <begin position="23"/>
        <end position="391"/>
    </location>
</feature>
<evidence type="ECO:0000313" key="4">
    <source>
        <dbReference type="Proteomes" id="UP000652755"/>
    </source>
</evidence>
<feature type="signal peptide" evidence="1">
    <location>
        <begin position="1"/>
        <end position="22"/>
    </location>
</feature>
<keyword evidence="1" id="KW-0732">Signal</keyword>
<dbReference type="NCBIfam" id="NF033709">
    <property type="entry name" value="PorV_fam"/>
    <property type="match status" value="1"/>
</dbReference>
<proteinExistence type="predicted"/>
<keyword evidence="4" id="KW-1185">Reference proteome</keyword>
<dbReference type="Pfam" id="PF19572">
    <property type="entry name" value="PorV"/>
    <property type="match status" value="1"/>
</dbReference>
<evidence type="ECO:0000313" key="3">
    <source>
        <dbReference type="EMBL" id="MBC6111324.1"/>
    </source>
</evidence>
<dbReference type="Gene3D" id="2.40.160.60">
    <property type="entry name" value="Outer membrane protein transport protein (OMPP1/FadL/TodX)"/>
    <property type="match status" value="1"/>
</dbReference>
<evidence type="ECO:0000256" key="1">
    <source>
        <dbReference type="SAM" id="SignalP"/>
    </source>
</evidence>
<dbReference type="InterPro" id="IPR047799">
    <property type="entry name" value="T9SS_OM_PorV"/>
</dbReference>
<comment type="caution">
    <text evidence="3">The sequence shown here is derived from an EMBL/GenBank/DDBJ whole genome shotgun (WGS) entry which is preliminary data.</text>
</comment>
<gene>
    <name evidence="3" type="primary">porV</name>
    <name evidence="3" type="ORF">H7U22_12930</name>
</gene>
<accession>A0ABR7KTR3</accession>
<sequence>MNNIKKGLLTKALLLAVLPLCAQNISGVQTDGSRKSNIVTAVPFLQITPDARTGAMGDAGVAVPGGMGNTSINAAKLVYLQEQSGVTVSYSPWLRKLVPDMNLAYLSGYYHLDDRNTVAASLRYFSLGNIQFTDANFQELSTFNPSELAFDISYARSFGPDFSLGGSVRYISSNLYSGQFSSGIKAQAGNALAADVSALYKTALNATAVWAFGLNLSNIGTKMGYSSKGGNLYFLPANFKLGTALSLDFKNGNSFIMALDFNKLMAPTQPVYDTDGNIIKGSDPNRSVPAGIIGSFIDATGGFTEELKEVSLGTGLEYSYQNLFALRAGYHYQSAEKGGSRYLTLGAGFRYNLFNIDFAYLAASQRQSPLANTLRFTLGINFSRNKRKTNQ</sequence>
<feature type="domain" description="Type IX secretion system protein PorV" evidence="2">
    <location>
        <begin position="35"/>
        <end position="270"/>
    </location>
</feature>
<reference evidence="3 4" key="1">
    <citation type="submission" date="2020-08" db="EMBL/GenBank/DDBJ databases">
        <authorList>
            <person name="Sun Q."/>
            <person name="Inoue M."/>
        </authorList>
    </citation>
    <scope>NUCLEOTIDE SEQUENCE [LARGE SCALE GENOMIC DNA]</scope>
    <source>
        <strain evidence="3 4">CCM 8938</strain>
    </source>
</reference>
<dbReference type="EMBL" id="JACRYL010000010">
    <property type="protein sequence ID" value="MBC6111324.1"/>
    <property type="molecule type" value="Genomic_DNA"/>
</dbReference>